<reference evidence="6 7" key="1">
    <citation type="submission" date="2019-03" db="EMBL/GenBank/DDBJ databases">
        <authorList>
            <person name="Sebastian G."/>
            <person name="Baumann P."/>
            <person name="Ruckert C."/>
            <person name="Kalinowski J."/>
            <person name="Nebel B."/>
            <person name="Takors R."/>
            <person name="Blombach B."/>
        </authorList>
    </citation>
    <scope>NUCLEOTIDE SEQUENCE [LARGE SCALE GENOMIC DNA]</scope>
    <source>
        <strain evidence="6 7">DSM 1084</strain>
    </source>
</reference>
<dbReference type="GO" id="GO:0016787">
    <property type="term" value="F:hydrolase activity"/>
    <property type="evidence" value="ECO:0007669"/>
    <property type="project" value="UniProtKB-UniRule"/>
</dbReference>
<dbReference type="PANTHER" id="PTHR14226:SF78">
    <property type="entry name" value="SLR0060 PROTEIN"/>
    <property type="match status" value="1"/>
</dbReference>
<dbReference type="KEGG" id="hpse:HPF_00460"/>
<name>A0A4P6WRX8_HYDPS</name>
<dbReference type="InterPro" id="IPR016035">
    <property type="entry name" value="Acyl_Trfase/lysoPLipase"/>
</dbReference>
<dbReference type="GO" id="GO:0016042">
    <property type="term" value="P:lipid catabolic process"/>
    <property type="evidence" value="ECO:0007669"/>
    <property type="project" value="UniProtKB-UniRule"/>
</dbReference>
<dbReference type="RefSeq" id="WP_133155421.1">
    <property type="nucleotide sequence ID" value="NZ_CP037867.1"/>
</dbReference>
<dbReference type="AlphaFoldDB" id="A0A4P6WRX8"/>
<feature type="domain" description="PNPLA" evidence="5">
    <location>
        <begin position="14"/>
        <end position="208"/>
    </location>
</feature>
<feature type="active site" description="Proton acceptor" evidence="4">
    <location>
        <position position="195"/>
    </location>
</feature>
<evidence type="ECO:0000259" key="5">
    <source>
        <dbReference type="PROSITE" id="PS51635"/>
    </source>
</evidence>
<dbReference type="Pfam" id="PF01734">
    <property type="entry name" value="Patatin"/>
    <property type="match status" value="1"/>
</dbReference>
<evidence type="ECO:0000313" key="6">
    <source>
        <dbReference type="EMBL" id="QBM26127.1"/>
    </source>
</evidence>
<dbReference type="InterPro" id="IPR050301">
    <property type="entry name" value="NTE"/>
</dbReference>
<proteinExistence type="predicted"/>
<dbReference type="Proteomes" id="UP000293912">
    <property type="component" value="Chromosome"/>
</dbReference>
<evidence type="ECO:0000313" key="7">
    <source>
        <dbReference type="Proteomes" id="UP000293912"/>
    </source>
</evidence>
<keyword evidence="1 4" id="KW-0378">Hydrolase</keyword>
<dbReference type="PANTHER" id="PTHR14226">
    <property type="entry name" value="NEUROPATHY TARGET ESTERASE/SWISS CHEESE D.MELANOGASTER"/>
    <property type="match status" value="1"/>
</dbReference>
<keyword evidence="2 4" id="KW-0442">Lipid degradation</keyword>
<dbReference type="InterPro" id="IPR002641">
    <property type="entry name" value="PNPLA_dom"/>
</dbReference>
<keyword evidence="7" id="KW-1185">Reference proteome</keyword>
<organism evidence="6 7">
    <name type="scientific">Hydrogenophaga pseudoflava</name>
    <name type="common">Pseudomonas carboxydoflava</name>
    <dbReference type="NCBI Taxonomy" id="47421"/>
    <lineage>
        <taxon>Bacteria</taxon>
        <taxon>Pseudomonadati</taxon>
        <taxon>Pseudomonadota</taxon>
        <taxon>Betaproteobacteria</taxon>
        <taxon>Burkholderiales</taxon>
        <taxon>Comamonadaceae</taxon>
        <taxon>Hydrogenophaga</taxon>
    </lineage>
</organism>
<sequence length="343" mass="37758">MRLPWQPATPALNLALQGGGAHGAFTWGVLDALLEDGQLAFDGVSGTSAGAMNAVVLAQGLMDGGREGARAALRRFWTAVAGSLPFEVAVPRADGSGYQLAPAMRLMLQWTHHFTPEQLNPFDLNPLRDVLRQQLDIEGLRQRSPVRLFIATTEANTGRLRLFRNADLSLDAVLASACLPRLHRSVLIDGQPHWDGGYSANPAVYPLLLETPTRDTLLVMLTPLRYAATPQSAQDIEHRMQELAFNATFLREMRMFAHLRERIAHIGWWRRGPLERRLAGARFHAIEPGPVLGELGTDTKAAAGQRFFEMLFDVGRGQGRQWLDTHRAAVGRHGTVELAGLFG</sequence>
<keyword evidence="3 4" id="KW-0443">Lipid metabolism</keyword>
<dbReference type="PROSITE" id="PS51635">
    <property type="entry name" value="PNPLA"/>
    <property type="match status" value="1"/>
</dbReference>
<feature type="short sequence motif" description="GXGXXG" evidence="4">
    <location>
        <begin position="18"/>
        <end position="23"/>
    </location>
</feature>
<evidence type="ECO:0000256" key="2">
    <source>
        <dbReference type="ARBA" id="ARBA00022963"/>
    </source>
</evidence>
<evidence type="ECO:0000256" key="1">
    <source>
        <dbReference type="ARBA" id="ARBA00022801"/>
    </source>
</evidence>
<feature type="active site" description="Nucleophile" evidence="4">
    <location>
        <position position="48"/>
    </location>
</feature>
<dbReference type="EMBL" id="CP037867">
    <property type="protein sequence ID" value="QBM26127.1"/>
    <property type="molecule type" value="Genomic_DNA"/>
</dbReference>
<evidence type="ECO:0000256" key="3">
    <source>
        <dbReference type="ARBA" id="ARBA00023098"/>
    </source>
</evidence>
<feature type="short sequence motif" description="GXSXG" evidence="4">
    <location>
        <begin position="46"/>
        <end position="50"/>
    </location>
</feature>
<feature type="short sequence motif" description="DGA/G" evidence="4">
    <location>
        <begin position="195"/>
        <end position="197"/>
    </location>
</feature>
<dbReference type="SUPFAM" id="SSF52151">
    <property type="entry name" value="FabD/lysophospholipase-like"/>
    <property type="match status" value="1"/>
</dbReference>
<accession>A0A4P6WRX8</accession>
<protein>
    <submittedName>
        <fullName evidence="6">Patatin-like phospholipase</fullName>
    </submittedName>
</protein>
<dbReference type="Gene3D" id="3.40.1090.10">
    <property type="entry name" value="Cytosolic phospholipase A2 catalytic domain"/>
    <property type="match status" value="2"/>
</dbReference>
<evidence type="ECO:0000256" key="4">
    <source>
        <dbReference type="PROSITE-ProRule" id="PRU01161"/>
    </source>
</evidence>
<gene>
    <name evidence="6" type="ORF">HPF_00460</name>
</gene>